<sequence length="54" mass="6267">GTVSPLYEYLGEHIRSVWVRAVTLRIDDGTYDEERAIPTVVDRLTKELQDETME</sequence>
<dbReference type="EMBL" id="LAZR01011995">
    <property type="protein sequence ID" value="KKM48506.1"/>
    <property type="molecule type" value="Genomic_DNA"/>
</dbReference>
<name>A0A0F9INJ4_9ZZZZ</name>
<protein>
    <submittedName>
        <fullName evidence="1">Uncharacterized protein</fullName>
    </submittedName>
</protein>
<reference evidence="1" key="1">
    <citation type="journal article" date="2015" name="Nature">
        <title>Complex archaea that bridge the gap between prokaryotes and eukaryotes.</title>
        <authorList>
            <person name="Spang A."/>
            <person name="Saw J.H."/>
            <person name="Jorgensen S.L."/>
            <person name="Zaremba-Niedzwiedzka K."/>
            <person name="Martijn J."/>
            <person name="Lind A.E."/>
            <person name="van Eijk R."/>
            <person name="Schleper C."/>
            <person name="Guy L."/>
            <person name="Ettema T.J."/>
        </authorList>
    </citation>
    <scope>NUCLEOTIDE SEQUENCE</scope>
</reference>
<evidence type="ECO:0000313" key="1">
    <source>
        <dbReference type="EMBL" id="KKM48506.1"/>
    </source>
</evidence>
<dbReference type="AlphaFoldDB" id="A0A0F9INJ4"/>
<proteinExistence type="predicted"/>
<accession>A0A0F9INJ4</accession>
<feature type="non-terminal residue" evidence="1">
    <location>
        <position position="1"/>
    </location>
</feature>
<gene>
    <name evidence="1" type="ORF">LCGC14_1557770</name>
</gene>
<comment type="caution">
    <text evidence="1">The sequence shown here is derived from an EMBL/GenBank/DDBJ whole genome shotgun (WGS) entry which is preliminary data.</text>
</comment>
<organism evidence="1">
    <name type="scientific">marine sediment metagenome</name>
    <dbReference type="NCBI Taxonomy" id="412755"/>
    <lineage>
        <taxon>unclassified sequences</taxon>
        <taxon>metagenomes</taxon>
        <taxon>ecological metagenomes</taxon>
    </lineage>
</organism>